<dbReference type="InterPro" id="IPR011650">
    <property type="entry name" value="Peptidase_M20_dimer"/>
</dbReference>
<dbReference type="UniPathway" id="UPA00034">
    <property type="reaction ID" value="UER00021"/>
</dbReference>
<dbReference type="EC" id="3.5.1.18" evidence="4 15"/>
<evidence type="ECO:0000256" key="6">
    <source>
        <dbReference type="ARBA" id="ARBA00022605"/>
    </source>
</evidence>
<feature type="active site" evidence="15">
    <location>
        <position position="73"/>
    </location>
</feature>
<name>A0A212K5H8_9PROT</name>
<sequence length="380" mass="40368">MTDAVELARELVRRPSVTPDAKDALDFLAGVLAAAGFACTPLRFAENGTPDVDNLHAAFGTGARHLAFAGHVDVVPPGDDSRWSAPPFAAELRDGRVIGRGIADMKSGVAAFVAAALDFLAARGPGFDGRISLILTGDEEGPAINGTRKVMEHLKATDDLPEVCLLGEPTCREVFGEMIKVGRRGSLTAHIAVDGVAGHVAYPETTDNPVHRLVRILDELLAKKLDAGNAYFPPSSLMVTTVDVGNPATNVVPGRATASLNIRFSTEQTTEALERWISEVAARHAAAVEVRFERGAQPFLTPPGAWSDLVAAAVKDVAGLDPALGTTGGTSDARFIKAYCPVVEFGLCGKTMHSVDECVDASEIDALKRVYLRVLERYFR</sequence>
<proteinExistence type="inferred from homology"/>
<feature type="binding site" evidence="15">
    <location>
        <position position="71"/>
    </location>
    <ligand>
        <name>Zn(2+)</name>
        <dbReference type="ChEBI" id="CHEBI:29105"/>
        <label>1</label>
    </ligand>
</feature>
<dbReference type="EMBL" id="FLUO01000001">
    <property type="protein sequence ID" value="SBW06974.1"/>
    <property type="molecule type" value="Genomic_DNA"/>
</dbReference>
<dbReference type="GO" id="GO:0006526">
    <property type="term" value="P:L-arginine biosynthetic process"/>
    <property type="evidence" value="ECO:0007669"/>
    <property type="project" value="TreeGrafter"/>
</dbReference>
<dbReference type="PANTHER" id="PTHR43808:SF31">
    <property type="entry name" value="N-ACETYL-L-CITRULLINE DEACETYLASE"/>
    <property type="match status" value="1"/>
</dbReference>
<evidence type="ECO:0000313" key="17">
    <source>
        <dbReference type="EMBL" id="SBW06974.1"/>
    </source>
</evidence>
<evidence type="ECO:0000256" key="11">
    <source>
        <dbReference type="ARBA" id="ARBA00023154"/>
    </source>
</evidence>
<dbReference type="CDD" id="cd03891">
    <property type="entry name" value="M20_DapE_proteobac"/>
    <property type="match status" value="1"/>
</dbReference>
<dbReference type="InterPro" id="IPR001261">
    <property type="entry name" value="ArgE/DapE_CS"/>
</dbReference>
<evidence type="ECO:0000256" key="4">
    <source>
        <dbReference type="ARBA" id="ARBA00011921"/>
    </source>
</evidence>
<dbReference type="GO" id="GO:0050897">
    <property type="term" value="F:cobalt ion binding"/>
    <property type="evidence" value="ECO:0007669"/>
    <property type="project" value="UniProtKB-UniRule"/>
</dbReference>
<evidence type="ECO:0000256" key="14">
    <source>
        <dbReference type="ARBA" id="ARBA00051301"/>
    </source>
</evidence>
<feature type="binding site" evidence="15">
    <location>
        <position position="168"/>
    </location>
    <ligand>
        <name>Zn(2+)</name>
        <dbReference type="ChEBI" id="CHEBI:29105"/>
        <label>1</label>
    </ligand>
</feature>
<dbReference type="GO" id="GO:0009014">
    <property type="term" value="F:succinyl-diaminopimelate desuccinylase activity"/>
    <property type="evidence" value="ECO:0007669"/>
    <property type="project" value="UniProtKB-UniRule"/>
</dbReference>
<evidence type="ECO:0000256" key="5">
    <source>
        <dbReference type="ARBA" id="ARBA00022391"/>
    </source>
</evidence>
<comment type="catalytic activity">
    <reaction evidence="14 15">
        <text>N-succinyl-(2S,6S)-2,6-diaminopimelate + H2O = (2S,6S)-2,6-diaminopimelate + succinate</text>
        <dbReference type="Rhea" id="RHEA:22608"/>
        <dbReference type="ChEBI" id="CHEBI:15377"/>
        <dbReference type="ChEBI" id="CHEBI:30031"/>
        <dbReference type="ChEBI" id="CHEBI:57609"/>
        <dbReference type="ChEBI" id="CHEBI:58087"/>
        <dbReference type="EC" id="3.5.1.18"/>
    </reaction>
</comment>
<dbReference type="SUPFAM" id="SSF55031">
    <property type="entry name" value="Bacterial exopeptidase dimerisation domain"/>
    <property type="match status" value="1"/>
</dbReference>
<comment type="pathway">
    <text evidence="1 15">Amino-acid biosynthesis; L-lysine biosynthesis via DAP pathway; LL-2,6-diaminopimelate from (S)-tetrahydrodipicolinate (succinylase route): step 3/3.</text>
</comment>
<comment type="cofactor">
    <cofactor evidence="15">
        <name>Zn(2+)</name>
        <dbReference type="ChEBI" id="CHEBI:29105"/>
    </cofactor>
    <cofactor evidence="15">
        <name>Co(2+)</name>
        <dbReference type="ChEBI" id="CHEBI:48828"/>
    </cofactor>
    <text evidence="15">Binds 2 Zn(2+) or Co(2+) ions per subunit.</text>
</comment>
<dbReference type="NCBIfam" id="TIGR01246">
    <property type="entry name" value="dapE_proteo"/>
    <property type="match status" value="1"/>
</dbReference>
<dbReference type="GO" id="GO:0009089">
    <property type="term" value="P:lysine biosynthetic process via diaminopimelate"/>
    <property type="evidence" value="ECO:0007669"/>
    <property type="project" value="UniProtKB-UniRule"/>
</dbReference>
<feature type="binding site" evidence="15">
    <location>
        <position position="140"/>
    </location>
    <ligand>
        <name>Zn(2+)</name>
        <dbReference type="ChEBI" id="CHEBI:29105"/>
        <label>2</label>
    </ligand>
</feature>
<feature type="binding site" evidence="15">
    <location>
        <position position="104"/>
    </location>
    <ligand>
        <name>Zn(2+)</name>
        <dbReference type="ChEBI" id="CHEBI:29105"/>
        <label>2</label>
    </ligand>
</feature>
<dbReference type="InterPro" id="IPR002933">
    <property type="entry name" value="Peptidase_M20"/>
</dbReference>
<evidence type="ECO:0000256" key="1">
    <source>
        <dbReference type="ARBA" id="ARBA00005130"/>
    </source>
</evidence>
<dbReference type="NCBIfam" id="NF009557">
    <property type="entry name" value="PRK13009.1"/>
    <property type="match status" value="1"/>
</dbReference>
<keyword evidence="7 15" id="KW-0479">Metal-binding</keyword>
<comment type="similarity">
    <text evidence="2 15">Belongs to the peptidase M20A family. DapE subfamily.</text>
</comment>
<dbReference type="GO" id="GO:0008270">
    <property type="term" value="F:zinc ion binding"/>
    <property type="evidence" value="ECO:0007669"/>
    <property type="project" value="UniProtKB-UniRule"/>
</dbReference>
<dbReference type="SUPFAM" id="SSF53187">
    <property type="entry name" value="Zn-dependent exopeptidases"/>
    <property type="match status" value="1"/>
</dbReference>
<feature type="binding site" evidence="15">
    <location>
        <position position="353"/>
    </location>
    <ligand>
        <name>Zn(2+)</name>
        <dbReference type="ChEBI" id="CHEBI:29105"/>
        <label>2</label>
    </ligand>
</feature>
<dbReference type="PANTHER" id="PTHR43808">
    <property type="entry name" value="ACETYLORNITHINE DEACETYLASE"/>
    <property type="match status" value="1"/>
</dbReference>
<feature type="domain" description="Peptidase M20 dimerisation" evidence="16">
    <location>
        <begin position="181"/>
        <end position="286"/>
    </location>
</feature>
<dbReference type="PROSITE" id="PS00758">
    <property type="entry name" value="ARGE_DAPE_CPG2_1"/>
    <property type="match status" value="1"/>
</dbReference>
<organism evidence="17">
    <name type="scientific">uncultured Alphaproteobacteria bacterium</name>
    <dbReference type="NCBI Taxonomy" id="91750"/>
    <lineage>
        <taxon>Bacteria</taxon>
        <taxon>Pseudomonadati</taxon>
        <taxon>Pseudomonadota</taxon>
        <taxon>Alphaproteobacteria</taxon>
        <taxon>environmental samples</taxon>
    </lineage>
</organism>
<feature type="active site" description="Proton acceptor" evidence="15">
    <location>
        <position position="139"/>
    </location>
</feature>
<dbReference type="PROSITE" id="PS00759">
    <property type="entry name" value="ARGE_DAPE_CPG2_2"/>
    <property type="match status" value="1"/>
</dbReference>
<evidence type="ECO:0000256" key="12">
    <source>
        <dbReference type="ARBA" id="ARBA00023285"/>
    </source>
</evidence>
<keyword evidence="8 15" id="KW-0378">Hydrolase</keyword>
<dbReference type="AlphaFoldDB" id="A0A212K5H8"/>
<comment type="subunit">
    <text evidence="3 15">Homodimer.</text>
</comment>
<evidence type="ECO:0000256" key="13">
    <source>
        <dbReference type="ARBA" id="ARBA00031891"/>
    </source>
</evidence>
<feature type="binding site" evidence="15">
    <location>
        <position position="104"/>
    </location>
    <ligand>
        <name>Zn(2+)</name>
        <dbReference type="ChEBI" id="CHEBI:29105"/>
        <label>1</label>
    </ligand>
</feature>
<dbReference type="GO" id="GO:0008777">
    <property type="term" value="F:acetylornithine deacetylase activity"/>
    <property type="evidence" value="ECO:0007669"/>
    <property type="project" value="TreeGrafter"/>
</dbReference>
<dbReference type="Gene3D" id="3.40.630.10">
    <property type="entry name" value="Zn peptidases"/>
    <property type="match status" value="2"/>
</dbReference>
<comment type="function">
    <text evidence="15">Catalyzes the hydrolysis of N-succinyl-L,L-diaminopimelic acid (SDAP), forming succinate and LL-2,6-diaminopimelate (DAP), an intermediate involved in the bacterial biosynthesis of lysine and meso-diaminopimelic acid, an essential component of bacterial cell walls.</text>
</comment>
<keyword evidence="10 15" id="KW-0220">Diaminopimelate biosynthesis</keyword>
<keyword evidence="9 15" id="KW-0862">Zinc</keyword>
<gene>
    <name evidence="15 17" type="primary">dapE</name>
    <name evidence="17" type="ORF">KL86APRO_12182</name>
</gene>
<evidence type="ECO:0000256" key="10">
    <source>
        <dbReference type="ARBA" id="ARBA00022915"/>
    </source>
</evidence>
<evidence type="ECO:0000259" key="16">
    <source>
        <dbReference type="Pfam" id="PF07687"/>
    </source>
</evidence>
<evidence type="ECO:0000256" key="15">
    <source>
        <dbReference type="HAMAP-Rule" id="MF_01690"/>
    </source>
</evidence>
<accession>A0A212K5H8</accession>
<keyword evidence="12 15" id="KW-0170">Cobalt</keyword>
<dbReference type="InterPro" id="IPR005941">
    <property type="entry name" value="DapE_proteobac"/>
</dbReference>
<dbReference type="Pfam" id="PF07687">
    <property type="entry name" value="M20_dimer"/>
    <property type="match status" value="1"/>
</dbReference>
<dbReference type="GO" id="GO:0019877">
    <property type="term" value="P:diaminopimelate biosynthetic process"/>
    <property type="evidence" value="ECO:0007669"/>
    <property type="project" value="UniProtKB-UniRule"/>
</dbReference>
<evidence type="ECO:0000256" key="8">
    <source>
        <dbReference type="ARBA" id="ARBA00022801"/>
    </source>
</evidence>
<evidence type="ECO:0000256" key="3">
    <source>
        <dbReference type="ARBA" id="ARBA00011738"/>
    </source>
</evidence>
<reference evidence="17" key="1">
    <citation type="submission" date="2016-04" db="EMBL/GenBank/DDBJ databases">
        <authorList>
            <person name="Evans L.H."/>
            <person name="Alamgir A."/>
            <person name="Owens N."/>
            <person name="Weber N.D."/>
            <person name="Virtaneva K."/>
            <person name="Barbian K."/>
            <person name="Babar A."/>
            <person name="Rosenke K."/>
        </authorList>
    </citation>
    <scope>NUCLEOTIDE SEQUENCE</scope>
    <source>
        <strain evidence="17">86</strain>
    </source>
</reference>
<dbReference type="InterPro" id="IPR036264">
    <property type="entry name" value="Bact_exopeptidase_dim_dom"/>
</dbReference>
<protein>
    <recommendedName>
        <fullName evidence="5 15">Succinyl-diaminopimelate desuccinylase</fullName>
        <shortName evidence="15">SDAP desuccinylase</shortName>
        <ecNumber evidence="4 15">3.5.1.18</ecNumber>
    </recommendedName>
    <alternativeName>
        <fullName evidence="13 15">N-succinyl-LL-2,6-diaminoheptanedioate amidohydrolase</fullName>
    </alternativeName>
</protein>
<evidence type="ECO:0000256" key="2">
    <source>
        <dbReference type="ARBA" id="ARBA00006746"/>
    </source>
</evidence>
<evidence type="ECO:0000256" key="9">
    <source>
        <dbReference type="ARBA" id="ARBA00022833"/>
    </source>
</evidence>
<keyword evidence="11 15" id="KW-0457">Lysine biosynthesis</keyword>
<dbReference type="InterPro" id="IPR050072">
    <property type="entry name" value="Peptidase_M20A"/>
</dbReference>
<keyword evidence="6 15" id="KW-0028">Amino-acid biosynthesis</keyword>
<dbReference type="HAMAP" id="MF_01690">
    <property type="entry name" value="DapE"/>
    <property type="match status" value="1"/>
</dbReference>
<dbReference type="Pfam" id="PF01546">
    <property type="entry name" value="Peptidase_M20"/>
    <property type="match status" value="1"/>
</dbReference>
<evidence type="ECO:0000256" key="7">
    <source>
        <dbReference type="ARBA" id="ARBA00022723"/>
    </source>
</evidence>